<proteinExistence type="predicted"/>
<protein>
    <submittedName>
        <fullName evidence="2">Uncharacterized protein</fullName>
    </submittedName>
</protein>
<feature type="compositionally biased region" description="Low complexity" evidence="1">
    <location>
        <begin position="1"/>
        <end position="10"/>
    </location>
</feature>
<feature type="compositionally biased region" description="Low complexity" evidence="1">
    <location>
        <begin position="29"/>
        <end position="56"/>
    </location>
</feature>
<dbReference type="Proteomes" id="UP000053477">
    <property type="component" value="Unassembled WGS sequence"/>
</dbReference>
<keyword evidence="3" id="KW-1185">Reference proteome</keyword>
<sequence>MSSKTTTTKSDASRIQSSQAKAGRDMSPRGFAARAQSAGARNANTGAPGARTSSPGGRAGSGGAGAGARSGASAKK</sequence>
<accession>A0A0H2RML6</accession>
<evidence type="ECO:0000256" key="1">
    <source>
        <dbReference type="SAM" id="MobiDB-lite"/>
    </source>
</evidence>
<feature type="compositionally biased region" description="Gly residues" evidence="1">
    <location>
        <begin position="57"/>
        <end position="68"/>
    </location>
</feature>
<dbReference type="AlphaFoldDB" id="A0A0H2RML6"/>
<organism evidence="2 3">
    <name type="scientific">Schizopora paradoxa</name>
    <dbReference type="NCBI Taxonomy" id="27342"/>
    <lineage>
        <taxon>Eukaryota</taxon>
        <taxon>Fungi</taxon>
        <taxon>Dikarya</taxon>
        <taxon>Basidiomycota</taxon>
        <taxon>Agaricomycotina</taxon>
        <taxon>Agaricomycetes</taxon>
        <taxon>Hymenochaetales</taxon>
        <taxon>Schizoporaceae</taxon>
        <taxon>Schizopora</taxon>
    </lineage>
</organism>
<name>A0A0H2RML6_9AGAM</name>
<reference evidence="2 3" key="1">
    <citation type="submission" date="2015-04" db="EMBL/GenBank/DDBJ databases">
        <title>Complete genome sequence of Schizopora paradoxa KUC8140, a cosmopolitan wood degrader in East Asia.</title>
        <authorList>
            <consortium name="DOE Joint Genome Institute"/>
            <person name="Min B."/>
            <person name="Park H."/>
            <person name="Jang Y."/>
            <person name="Kim J.-J."/>
            <person name="Kim K.H."/>
            <person name="Pangilinan J."/>
            <person name="Lipzen A."/>
            <person name="Riley R."/>
            <person name="Grigoriev I.V."/>
            <person name="Spatafora J.W."/>
            <person name="Choi I.-G."/>
        </authorList>
    </citation>
    <scope>NUCLEOTIDE SEQUENCE [LARGE SCALE GENOMIC DNA]</scope>
    <source>
        <strain evidence="2 3">KUC8140</strain>
    </source>
</reference>
<gene>
    <name evidence="2" type="ORF">SCHPADRAFT_910585</name>
</gene>
<feature type="region of interest" description="Disordered" evidence="1">
    <location>
        <begin position="1"/>
        <end position="76"/>
    </location>
</feature>
<dbReference type="InParanoid" id="A0A0H2RML6"/>
<evidence type="ECO:0000313" key="3">
    <source>
        <dbReference type="Proteomes" id="UP000053477"/>
    </source>
</evidence>
<evidence type="ECO:0000313" key="2">
    <source>
        <dbReference type="EMBL" id="KLO06076.1"/>
    </source>
</evidence>
<dbReference type="EMBL" id="KQ086240">
    <property type="protein sequence ID" value="KLO06076.1"/>
    <property type="molecule type" value="Genomic_DNA"/>
</dbReference>